<reference evidence="1" key="1">
    <citation type="thesis" date="2021" institute="BYU ScholarsArchive" country="Provo, UT, USA">
        <title>Applications of and Algorithms for Genome Assembly and Genomic Analyses with an Emphasis on Marine Teleosts.</title>
        <authorList>
            <person name="Pickett B.D."/>
        </authorList>
    </citation>
    <scope>NUCLEOTIDE SEQUENCE</scope>
    <source>
        <strain evidence="1">HI-2016</strain>
    </source>
</reference>
<comment type="caution">
    <text evidence="1">The sequence shown here is derived from an EMBL/GenBank/DDBJ whole genome shotgun (WGS) entry which is preliminary data.</text>
</comment>
<feature type="non-terminal residue" evidence="1">
    <location>
        <position position="100"/>
    </location>
</feature>
<gene>
    <name evidence="1" type="ORF">JZ751_016592</name>
</gene>
<accession>A0A8T2MLX5</accession>
<evidence type="ECO:0000313" key="1">
    <source>
        <dbReference type="EMBL" id="KAG9328090.1"/>
    </source>
</evidence>
<proteinExistence type="predicted"/>
<dbReference type="EMBL" id="JAFBMS010002747">
    <property type="protein sequence ID" value="KAG9328090.1"/>
    <property type="molecule type" value="Genomic_DNA"/>
</dbReference>
<dbReference type="Proteomes" id="UP000824540">
    <property type="component" value="Unassembled WGS sequence"/>
</dbReference>
<protein>
    <submittedName>
        <fullName evidence="1">Uncharacterized protein</fullName>
    </submittedName>
</protein>
<evidence type="ECO:0000313" key="2">
    <source>
        <dbReference type="Proteomes" id="UP000824540"/>
    </source>
</evidence>
<organism evidence="1 2">
    <name type="scientific">Albula glossodonta</name>
    <name type="common">roundjaw bonefish</name>
    <dbReference type="NCBI Taxonomy" id="121402"/>
    <lineage>
        <taxon>Eukaryota</taxon>
        <taxon>Metazoa</taxon>
        <taxon>Chordata</taxon>
        <taxon>Craniata</taxon>
        <taxon>Vertebrata</taxon>
        <taxon>Euteleostomi</taxon>
        <taxon>Actinopterygii</taxon>
        <taxon>Neopterygii</taxon>
        <taxon>Teleostei</taxon>
        <taxon>Albuliformes</taxon>
        <taxon>Albulidae</taxon>
        <taxon>Albula</taxon>
    </lineage>
</organism>
<keyword evidence="2" id="KW-1185">Reference proteome</keyword>
<sequence length="100" mass="10801">MGLRSVVWSCQPHTSWPVLGTLCGPWSLQNRPCLSEGMRGRMPMSPRRAGTLPAPCLCSVCGSPLFPTGSASLPQRPCPCREGQAMLAWRKPAMCICSRG</sequence>
<name>A0A8T2MLX5_9TELE</name>
<dbReference type="AlphaFoldDB" id="A0A8T2MLX5"/>